<dbReference type="OrthoDB" id="40902at2759"/>
<dbReference type="PANTHER" id="PTHR24349">
    <property type="entry name" value="SERINE/THREONINE-PROTEIN KINASE"/>
    <property type="match status" value="1"/>
</dbReference>
<dbReference type="EMBL" id="NBCO01000072">
    <property type="protein sequence ID" value="ORC83403.1"/>
    <property type="molecule type" value="Genomic_DNA"/>
</dbReference>
<dbReference type="GeneID" id="39991008"/>
<accession>A0A1X0NG10</accession>
<dbReference type="VEuPathDB" id="TriTrypDB:TM35_000721060"/>
<dbReference type="InterPro" id="IPR008271">
    <property type="entry name" value="Ser/Thr_kinase_AS"/>
</dbReference>
<dbReference type="PROSITE" id="PS50011">
    <property type="entry name" value="PROTEIN_KINASE_DOM"/>
    <property type="match status" value="1"/>
</dbReference>
<sequence>MDRYKLDHYPFAHTPISKLYRCTDTVTGEGLAVKVVDRRTTSGERRVQRMLEGAEAISRAGPHPGIVGVRGAYEVDKNAYIVMEYVAGGTLLDYVTRKGPIREAAVVPIVRQLLFALVHLHSFGVMHRDLKTENILIRSPTDLKTPPTKVCICDFGFATVKCPNSECVGSPQYCAPEVALIGIMQGKSKGSSYSYDEKCDVWSLGVVTYALLSGLLPFDGSTPTEVFENILHKSINFSHPVWRNVSEEGRRFLLFLMTPEASKRPSSREALNHSWLQM</sequence>
<dbReference type="GO" id="GO:0004674">
    <property type="term" value="F:protein serine/threonine kinase activity"/>
    <property type="evidence" value="ECO:0007669"/>
    <property type="project" value="UniProtKB-KW"/>
</dbReference>
<evidence type="ECO:0000259" key="6">
    <source>
        <dbReference type="PROSITE" id="PS50011"/>
    </source>
</evidence>
<keyword evidence="5" id="KW-0067">ATP-binding</keyword>
<evidence type="ECO:0000313" key="8">
    <source>
        <dbReference type="Proteomes" id="UP000192257"/>
    </source>
</evidence>
<dbReference type="AlphaFoldDB" id="A0A1X0NG10"/>
<dbReference type="InterPro" id="IPR011009">
    <property type="entry name" value="Kinase-like_dom_sf"/>
</dbReference>
<name>A0A1X0NG10_9TRYP</name>
<dbReference type="SMART" id="SM00220">
    <property type="entry name" value="S_TKc"/>
    <property type="match status" value="1"/>
</dbReference>
<dbReference type="Proteomes" id="UP000192257">
    <property type="component" value="Unassembled WGS sequence"/>
</dbReference>
<dbReference type="STRING" id="67003.A0A1X0NG10"/>
<keyword evidence="8" id="KW-1185">Reference proteome</keyword>
<keyword evidence="1" id="KW-0723">Serine/threonine-protein kinase</keyword>
<evidence type="ECO:0000313" key="7">
    <source>
        <dbReference type="EMBL" id="ORC83403.1"/>
    </source>
</evidence>
<dbReference type="Pfam" id="PF00069">
    <property type="entry name" value="Pkinase"/>
    <property type="match status" value="1"/>
</dbReference>
<proteinExistence type="predicted"/>
<evidence type="ECO:0000256" key="4">
    <source>
        <dbReference type="ARBA" id="ARBA00022777"/>
    </source>
</evidence>
<evidence type="ECO:0000256" key="3">
    <source>
        <dbReference type="ARBA" id="ARBA00022741"/>
    </source>
</evidence>
<dbReference type="PIRSF" id="PIRSF000654">
    <property type="entry name" value="Integrin-linked_kinase"/>
    <property type="match status" value="1"/>
</dbReference>
<reference evidence="7 8" key="1">
    <citation type="submission" date="2017-03" db="EMBL/GenBank/DDBJ databases">
        <title>An alternative strategy for trypanosome survival in the mammalian bloodstream revealed through genome and transcriptome analysis of the ubiquitous bovine parasite Trypanosoma (Megatrypanum) theileri.</title>
        <authorList>
            <person name="Kelly S."/>
            <person name="Ivens A."/>
            <person name="Mott A."/>
            <person name="O'Neill E."/>
            <person name="Emms D."/>
            <person name="Macleod O."/>
            <person name="Voorheis P."/>
            <person name="Matthews J."/>
            <person name="Matthews K."/>
            <person name="Carrington M."/>
        </authorList>
    </citation>
    <scope>NUCLEOTIDE SEQUENCE [LARGE SCALE GENOMIC DNA]</scope>
    <source>
        <strain evidence="7">Edinburgh</strain>
    </source>
</reference>
<protein>
    <recommendedName>
        <fullName evidence="6">Protein kinase domain-containing protein</fullName>
    </recommendedName>
</protein>
<keyword evidence="4" id="KW-0418">Kinase</keyword>
<keyword evidence="3" id="KW-0547">Nucleotide-binding</keyword>
<dbReference type="PROSITE" id="PS00108">
    <property type="entry name" value="PROTEIN_KINASE_ST"/>
    <property type="match status" value="1"/>
</dbReference>
<dbReference type="RefSeq" id="XP_028877469.1">
    <property type="nucleotide sequence ID" value="XM_029031228.1"/>
</dbReference>
<feature type="domain" description="Protein kinase" evidence="6">
    <location>
        <begin position="1"/>
        <end position="276"/>
    </location>
</feature>
<comment type="caution">
    <text evidence="7">The sequence shown here is derived from an EMBL/GenBank/DDBJ whole genome shotgun (WGS) entry which is preliminary data.</text>
</comment>
<dbReference type="GO" id="GO:0005524">
    <property type="term" value="F:ATP binding"/>
    <property type="evidence" value="ECO:0007669"/>
    <property type="project" value="UniProtKB-KW"/>
</dbReference>
<evidence type="ECO:0000256" key="5">
    <source>
        <dbReference type="ARBA" id="ARBA00022840"/>
    </source>
</evidence>
<dbReference type="InterPro" id="IPR050205">
    <property type="entry name" value="CDPK_Ser/Thr_kinases"/>
</dbReference>
<dbReference type="SUPFAM" id="SSF56112">
    <property type="entry name" value="Protein kinase-like (PK-like)"/>
    <property type="match status" value="1"/>
</dbReference>
<dbReference type="Gene3D" id="3.30.200.20">
    <property type="entry name" value="Phosphorylase Kinase, domain 1"/>
    <property type="match status" value="1"/>
</dbReference>
<evidence type="ECO:0000256" key="2">
    <source>
        <dbReference type="ARBA" id="ARBA00022679"/>
    </source>
</evidence>
<keyword evidence="2" id="KW-0808">Transferase</keyword>
<dbReference type="InterPro" id="IPR000719">
    <property type="entry name" value="Prot_kinase_dom"/>
</dbReference>
<dbReference type="Gene3D" id="1.10.510.10">
    <property type="entry name" value="Transferase(Phosphotransferase) domain 1"/>
    <property type="match status" value="1"/>
</dbReference>
<gene>
    <name evidence="7" type="ORF">TM35_000721060</name>
</gene>
<evidence type="ECO:0000256" key="1">
    <source>
        <dbReference type="ARBA" id="ARBA00022527"/>
    </source>
</evidence>
<organism evidence="7 8">
    <name type="scientific">Trypanosoma theileri</name>
    <dbReference type="NCBI Taxonomy" id="67003"/>
    <lineage>
        <taxon>Eukaryota</taxon>
        <taxon>Discoba</taxon>
        <taxon>Euglenozoa</taxon>
        <taxon>Kinetoplastea</taxon>
        <taxon>Metakinetoplastina</taxon>
        <taxon>Trypanosomatida</taxon>
        <taxon>Trypanosomatidae</taxon>
        <taxon>Trypanosoma</taxon>
    </lineage>
</organism>